<protein>
    <submittedName>
        <fullName evidence="3">Uncharacterized protein</fullName>
    </submittedName>
</protein>
<organism evidence="3 4">
    <name type="scientific">Orbilia blumenaviensis</name>
    <dbReference type="NCBI Taxonomy" id="1796055"/>
    <lineage>
        <taxon>Eukaryota</taxon>
        <taxon>Fungi</taxon>
        <taxon>Dikarya</taxon>
        <taxon>Ascomycota</taxon>
        <taxon>Pezizomycotina</taxon>
        <taxon>Orbiliomycetes</taxon>
        <taxon>Orbiliales</taxon>
        <taxon>Orbiliaceae</taxon>
        <taxon>Orbilia</taxon>
    </lineage>
</organism>
<proteinExistence type="predicted"/>
<feature type="region of interest" description="Disordered" evidence="1">
    <location>
        <begin position="50"/>
        <end position="69"/>
    </location>
</feature>
<evidence type="ECO:0000256" key="1">
    <source>
        <dbReference type="SAM" id="MobiDB-lite"/>
    </source>
</evidence>
<keyword evidence="2" id="KW-1133">Transmembrane helix</keyword>
<evidence type="ECO:0000256" key="2">
    <source>
        <dbReference type="SAM" id="Phobius"/>
    </source>
</evidence>
<dbReference type="AlphaFoldDB" id="A0AAV9UJU8"/>
<keyword evidence="2" id="KW-0812">Transmembrane</keyword>
<keyword evidence="2" id="KW-0472">Membrane</keyword>
<feature type="transmembrane region" description="Helical" evidence="2">
    <location>
        <begin position="165"/>
        <end position="187"/>
    </location>
</feature>
<accession>A0AAV9UJU8</accession>
<keyword evidence="4" id="KW-1185">Reference proteome</keyword>
<sequence>MIKYIFELREIAKWEGMKGGESEWSFGQVLPLLLLLSPLLAISEILTGNSGLKESEPASTSESQTITPVESLTTLNDVINSNSQSTADDTETLHSEPKGDDSEGEEGFDKPSSVLAQNRKDTMEILRDDQRNPSLQGKSNAEWILELENPGGELDKLYQNIYFKAASITTVTLVTVAITVGASYGFVL</sequence>
<feature type="region of interest" description="Disordered" evidence="1">
    <location>
        <begin position="80"/>
        <end position="112"/>
    </location>
</feature>
<comment type="caution">
    <text evidence="3">The sequence shown here is derived from an EMBL/GenBank/DDBJ whole genome shotgun (WGS) entry which is preliminary data.</text>
</comment>
<feature type="compositionally biased region" description="Basic and acidic residues" evidence="1">
    <location>
        <begin position="91"/>
        <end position="101"/>
    </location>
</feature>
<dbReference type="EMBL" id="JAVHNS010000009">
    <property type="protein sequence ID" value="KAK6343676.1"/>
    <property type="molecule type" value="Genomic_DNA"/>
</dbReference>
<dbReference type="Proteomes" id="UP001373714">
    <property type="component" value="Unassembled WGS sequence"/>
</dbReference>
<reference evidence="3 4" key="1">
    <citation type="submission" date="2019-10" db="EMBL/GenBank/DDBJ databases">
        <authorList>
            <person name="Palmer J.M."/>
        </authorList>
    </citation>
    <scope>NUCLEOTIDE SEQUENCE [LARGE SCALE GENOMIC DNA]</scope>
    <source>
        <strain evidence="3 4">TWF730</strain>
    </source>
</reference>
<gene>
    <name evidence="3" type="ORF">TWF730_011265</name>
</gene>
<evidence type="ECO:0000313" key="3">
    <source>
        <dbReference type="EMBL" id="KAK6343676.1"/>
    </source>
</evidence>
<name>A0AAV9UJU8_9PEZI</name>
<evidence type="ECO:0000313" key="4">
    <source>
        <dbReference type="Proteomes" id="UP001373714"/>
    </source>
</evidence>